<proteinExistence type="predicted"/>
<reference evidence="1" key="2">
    <citation type="submission" date="2022-06" db="UniProtKB">
        <authorList>
            <consortium name="EnsemblMetazoa"/>
        </authorList>
    </citation>
    <scope>IDENTIFICATION</scope>
    <source>
        <strain evidence="1">DF5081</strain>
    </source>
</reference>
<keyword evidence="2" id="KW-1185">Reference proteome</keyword>
<dbReference type="OMA" id="VGFCCCK"/>
<name>A0A8R1I7U2_CAEJA</name>
<dbReference type="AlphaFoldDB" id="A0A8R1I7U2"/>
<evidence type="ECO:0000313" key="2">
    <source>
        <dbReference type="Proteomes" id="UP000005237"/>
    </source>
</evidence>
<organism evidence="1 2">
    <name type="scientific">Caenorhabditis japonica</name>
    <dbReference type="NCBI Taxonomy" id="281687"/>
    <lineage>
        <taxon>Eukaryota</taxon>
        <taxon>Metazoa</taxon>
        <taxon>Ecdysozoa</taxon>
        <taxon>Nematoda</taxon>
        <taxon>Chromadorea</taxon>
        <taxon>Rhabditida</taxon>
        <taxon>Rhabditina</taxon>
        <taxon>Rhabditomorpha</taxon>
        <taxon>Rhabditoidea</taxon>
        <taxon>Rhabditidae</taxon>
        <taxon>Peloderinae</taxon>
        <taxon>Caenorhabditis</taxon>
    </lineage>
</organism>
<sequence>MYVVSPTQKFVLCTMCFVHISYAMFNEMNAKDANNHPYHEKAEYNDFLNMIEAQNEIDKSRIERFVFRGTPKPEDINNYQVDRNGAYYLVCQQQNSKNSSHIENVRCPIRSALYKSGCMASYDYTNKITVQGCYDISTYDFSCQDECVFNVRKHNTMPGSSVKSAVVGFCCCKTSNCNKISEVPMQKAYDAYLSKREEHHHHHHHRDTNQDTANFWDSIRRF</sequence>
<accession>A0A8R1I7U2</accession>
<dbReference type="Proteomes" id="UP000005237">
    <property type="component" value="Unassembled WGS sequence"/>
</dbReference>
<dbReference type="EnsemblMetazoa" id="CJA17854.1">
    <property type="protein sequence ID" value="CJA17854.1"/>
    <property type="gene ID" value="WBGene00137059"/>
</dbReference>
<evidence type="ECO:0000313" key="1">
    <source>
        <dbReference type="EnsemblMetazoa" id="CJA17854.1"/>
    </source>
</evidence>
<reference evidence="2" key="1">
    <citation type="submission" date="2010-08" db="EMBL/GenBank/DDBJ databases">
        <authorList>
            <consortium name="Caenorhabditis japonica Sequencing Consortium"/>
            <person name="Wilson R.K."/>
        </authorList>
    </citation>
    <scope>NUCLEOTIDE SEQUENCE [LARGE SCALE GENOMIC DNA]</scope>
    <source>
        <strain evidence="2">DF5081</strain>
    </source>
</reference>
<protein>
    <submittedName>
        <fullName evidence="1">Uncharacterized protein</fullName>
    </submittedName>
</protein>
<dbReference type="InterPro" id="IPR045860">
    <property type="entry name" value="Snake_toxin-like_sf"/>
</dbReference>
<dbReference type="Gene3D" id="2.10.60.10">
    <property type="entry name" value="CD59"/>
    <property type="match status" value="1"/>
</dbReference>